<evidence type="ECO:0000313" key="1">
    <source>
        <dbReference type="EMBL" id="QNR85584.1"/>
    </source>
</evidence>
<evidence type="ECO:0000313" key="2">
    <source>
        <dbReference type="Proteomes" id="UP000516439"/>
    </source>
</evidence>
<dbReference type="RefSeq" id="WP_190327984.1">
    <property type="nucleotide sequence ID" value="NZ_CP061171.1"/>
</dbReference>
<organism evidence="1 2">
    <name type="scientific">Pedobacter riviphilus</name>
    <dbReference type="NCBI Taxonomy" id="2766984"/>
    <lineage>
        <taxon>Bacteria</taxon>
        <taxon>Pseudomonadati</taxon>
        <taxon>Bacteroidota</taxon>
        <taxon>Sphingobacteriia</taxon>
        <taxon>Sphingobacteriales</taxon>
        <taxon>Sphingobacteriaceae</taxon>
        <taxon>Pedobacter</taxon>
    </lineage>
</organism>
<keyword evidence="2" id="KW-1185">Reference proteome</keyword>
<dbReference type="EMBL" id="CP061171">
    <property type="protein sequence ID" value="QNR85584.1"/>
    <property type="molecule type" value="Genomic_DNA"/>
</dbReference>
<reference evidence="1 2" key="1">
    <citation type="submission" date="2020-09" db="EMBL/GenBank/DDBJ databases">
        <title>Pedobacter sp. SW-16 isolated from soil near Yeocheon.</title>
        <authorList>
            <person name="Im H.S."/>
            <person name="Joung Y."/>
            <person name="Lee S.-S."/>
        </authorList>
    </citation>
    <scope>NUCLEOTIDE SEQUENCE [LARGE SCALE GENOMIC DNA]</scope>
    <source>
        <strain evidence="1 2">SW-16</strain>
    </source>
</reference>
<evidence type="ECO:0008006" key="3">
    <source>
        <dbReference type="Google" id="ProtNLM"/>
    </source>
</evidence>
<accession>A0ABX6TLX3</accession>
<name>A0ABX6TLX3_9SPHI</name>
<dbReference type="Proteomes" id="UP000516439">
    <property type="component" value="Chromosome"/>
</dbReference>
<protein>
    <recommendedName>
        <fullName evidence="3">DUF945 domain-containing protein</fullName>
    </recommendedName>
</protein>
<proteinExistence type="predicted"/>
<sequence length="449" mass="51271">MKKFLKITAAIVLLLLIFFAGVIKYRRYQSERTLIPKNVTGIVKINVDELGRTLASNMLSNLGYYFKSDLKNDTTNLNSPDKFNNGLKIPASIYFYTIESKPQIYFSRFEIENINDFENSLRDLMHLDIIKRTEGTNMARSKLGNVVIYYNSKSAAVSLSVKAENLDDLLMEILNQKNFIKINDSKFKYSTKSLAHIAFETAQHQGSIDFENGVINLNDLFLSGDILASNKPLHHHLNPNSTASFWLNVSIKPDKDKIYKFKNFSFEQDSLLKYYNGNLNFEWTNSITQTDSIITYEYNDDFEKVEKVDLRKRNIPSISINVGSKGNGLKNYLANQGLINLDSNSVNKNAFPLYKVFVNSSNENLNFATVKNQNTSTSNIVSTDFLYLNVDLIKLGKQLEAPFMTSYFKTLKNLEVKGKLLDGKRVKIDGKLKLKDENINSLYQILKSL</sequence>
<gene>
    <name evidence="1" type="ORF">H9N25_03670</name>
</gene>